<reference evidence="2 3" key="1">
    <citation type="submission" date="2020-07" db="EMBL/GenBank/DDBJ databases">
        <title>Sequencing the genomes of 1000 actinobacteria strains.</title>
        <authorList>
            <person name="Klenk H.-P."/>
        </authorList>
    </citation>
    <scope>NUCLEOTIDE SEQUENCE [LARGE SCALE GENOMIC DNA]</scope>
    <source>
        <strain evidence="2 3">DSM 18448</strain>
    </source>
</reference>
<comment type="caution">
    <text evidence="2">The sequence shown here is derived from an EMBL/GenBank/DDBJ whole genome shotgun (WGS) entry which is preliminary data.</text>
</comment>
<accession>A0A852ZHA0</accession>
<proteinExistence type="predicted"/>
<name>A0A852ZHA0_9ACTN</name>
<evidence type="ECO:0000256" key="1">
    <source>
        <dbReference type="SAM" id="MobiDB-lite"/>
    </source>
</evidence>
<sequence>MFATEVNFTLPKGYLDQDGVLHTEGVMRLATAADEILPLKDPRVQSNPAYLTIVVLARVITRLGTLRDVNTKVIEGLFASDLNHLQKLYDELNLDEPAAPEPVADHPSGGFRVVGDS</sequence>
<evidence type="ECO:0008006" key="4">
    <source>
        <dbReference type="Google" id="ProtNLM"/>
    </source>
</evidence>
<protein>
    <recommendedName>
        <fullName evidence="4">Phage tail assembly chaperone protein, E, or 41 or 14</fullName>
    </recommendedName>
</protein>
<evidence type="ECO:0000313" key="3">
    <source>
        <dbReference type="Proteomes" id="UP000579605"/>
    </source>
</evidence>
<evidence type="ECO:0000313" key="2">
    <source>
        <dbReference type="EMBL" id="NYH92457.1"/>
    </source>
</evidence>
<dbReference type="RefSeq" id="WP_179789884.1">
    <property type="nucleotide sequence ID" value="NZ_BAAARR010000005.1"/>
</dbReference>
<dbReference type="AlphaFoldDB" id="A0A852ZHA0"/>
<organism evidence="2 3">
    <name type="scientific">Actinopolymorpha rutila</name>
    <dbReference type="NCBI Taxonomy" id="446787"/>
    <lineage>
        <taxon>Bacteria</taxon>
        <taxon>Bacillati</taxon>
        <taxon>Actinomycetota</taxon>
        <taxon>Actinomycetes</taxon>
        <taxon>Propionibacteriales</taxon>
        <taxon>Actinopolymorphaceae</taxon>
        <taxon>Actinopolymorpha</taxon>
    </lineage>
</organism>
<keyword evidence="3" id="KW-1185">Reference proteome</keyword>
<gene>
    <name evidence="2" type="ORF">F4554_005095</name>
</gene>
<dbReference type="Proteomes" id="UP000579605">
    <property type="component" value="Unassembled WGS sequence"/>
</dbReference>
<feature type="region of interest" description="Disordered" evidence="1">
    <location>
        <begin position="97"/>
        <end position="117"/>
    </location>
</feature>
<dbReference type="EMBL" id="JACBZH010000001">
    <property type="protein sequence ID" value="NYH92457.1"/>
    <property type="molecule type" value="Genomic_DNA"/>
</dbReference>